<dbReference type="Proteomes" id="UP000676336">
    <property type="component" value="Unassembled WGS sequence"/>
</dbReference>
<keyword evidence="1" id="KW-0812">Transmembrane</keyword>
<dbReference type="EMBL" id="CAJOBI010109815">
    <property type="protein sequence ID" value="CAF4627453.1"/>
    <property type="molecule type" value="Genomic_DNA"/>
</dbReference>
<dbReference type="AlphaFoldDB" id="A0A8S2ZFS7"/>
<accession>A0A8S2ZFS7</accession>
<keyword evidence="1" id="KW-1133">Transmembrane helix</keyword>
<evidence type="ECO:0000313" key="2">
    <source>
        <dbReference type="EMBL" id="CAF4627453.1"/>
    </source>
</evidence>
<sequence length="76" mass="8946">MNIIFDAIWRQETMTTNREEIQLTSSTRTACIKSFLVLIIFRVILVVLTFPLNLIPIIGTMLFIYINGYYYAWSLH</sequence>
<proteinExistence type="predicted"/>
<feature type="transmembrane region" description="Helical" evidence="1">
    <location>
        <begin position="54"/>
        <end position="73"/>
    </location>
</feature>
<name>A0A8S2ZFS7_9BILA</name>
<reference evidence="2" key="1">
    <citation type="submission" date="2021-02" db="EMBL/GenBank/DDBJ databases">
        <authorList>
            <person name="Nowell W R."/>
        </authorList>
    </citation>
    <scope>NUCLEOTIDE SEQUENCE</scope>
</reference>
<keyword evidence="1" id="KW-0472">Membrane</keyword>
<evidence type="ECO:0000256" key="1">
    <source>
        <dbReference type="SAM" id="Phobius"/>
    </source>
</evidence>
<evidence type="ECO:0000313" key="3">
    <source>
        <dbReference type="Proteomes" id="UP000676336"/>
    </source>
</evidence>
<gene>
    <name evidence="2" type="ORF">SMN809_LOCUS40156</name>
</gene>
<protein>
    <submittedName>
        <fullName evidence="2">Uncharacterized protein</fullName>
    </submittedName>
</protein>
<comment type="caution">
    <text evidence="2">The sequence shown here is derived from an EMBL/GenBank/DDBJ whole genome shotgun (WGS) entry which is preliminary data.</text>
</comment>
<feature type="non-terminal residue" evidence="2">
    <location>
        <position position="76"/>
    </location>
</feature>
<organism evidence="2 3">
    <name type="scientific">Rotaria magnacalcarata</name>
    <dbReference type="NCBI Taxonomy" id="392030"/>
    <lineage>
        <taxon>Eukaryota</taxon>
        <taxon>Metazoa</taxon>
        <taxon>Spiralia</taxon>
        <taxon>Gnathifera</taxon>
        <taxon>Rotifera</taxon>
        <taxon>Eurotatoria</taxon>
        <taxon>Bdelloidea</taxon>
        <taxon>Philodinida</taxon>
        <taxon>Philodinidae</taxon>
        <taxon>Rotaria</taxon>
    </lineage>
</organism>